<evidence type="ECO:0000256" key="4">
    <source>
        <dbReference type="ARBA" id="ARBA00023274"/>
    </source>
</evidence>
<evidence type="ECO:0000313" key="10">
    <source>
        <dbReference type="Proteomes" id="UP000034917"/>
    </source>
</evidence>
<organism evidence="9 10">
    <name type="scientific">Candidatus Roizmanbacteria bacterium GW2011_GWC2_37_13</name>
    <dbReference type="NCBI Taxonomy" id="1618486"/>
    <lineage>
        <taxon>Bacteria</taxon>
        <taxon>Candidatus Roizmaniibacteriota</taxon>
    </lineage>
</organism>
<evidence type="ECO:0000259" key="8">
    <source>
        <dbReference type="Pfam" id="PF14693"/>
    </source>
</evidence>
<feature type="domain" description="Large ribosomal subunit protein bL25 beta" evidence="8">
    <location>
        <begin position="99"/>
        <end position="183"/>
    </location>
</feature>
<dbReference type="GO" id="GO:0022625">
    <property type="term" value="C:cytosolic large ribosomal subunit"/>
    <property type="evidence" value="ECO:0007669"/>
    <property type="project" value="TreeGrafter"/>
</dbReference>
<dbReference type="InterPro" id="IPR020930">
    <property type="entry name" value="Ribosomal_uL5_bac-type"/>
</dbReference>
<evidence type="ECO:0000313" key="9">
    <source>
        <dbReference type="EMBL" id="KKQ25443.1"/>
    </source>
</evidence>
<comment type="function">
    <text evidence="5">This is one of the proteins that binds to the 5S RNA in the ribosome where it forms part of the central protuberance.</text>
</comment>
<keyword evidence="3 5" id="KW-0689">Ribosomal protein</keyword>
<comment type="subunit">
    <text evidence="5">Part of the 50S ribosomal subunit; part of the 5S rRNA/L5/L18/L25 subcomplex. Contacts the 5S rRNA. Binds to the 5S rRNA independently of L5 and L18.</text>
</comment>
<sequence>MNKVKLVVKSRELTGKKAHKLRREGLVLANVYGPEFKSQSVSVNLKDFIHTYKTAKETGVVYLSLDKQEIPVLIKNIQTHPVSDVILHTDFRKIDLKKKIQTEVPIKVINSSEAVSQKAGVLLIQSETLLVEAFPQDIPHEIEIDISLIKDIGQEIKVGDLKKTEKYEIKTPAEKVTVSVVAHKEESVTPDTTAAAAPEVITEAPKEGEEAAETTPTSEAKTEVKDKSSKPEGKPAENKPATPT</sequence>
<dbReference type="EMBL" id="LBSV01000008">
    <property type="protein sequence ID" value="KKQ25443.1"/>
    <property type="molecule type" value="Genomic_DNA"/>
</dbReference>
<dbReference type="InterPro" id="IPR037121">
    <property type="entry name" value="Ribosomal_bL25_C"/>
</dbReference>
<dbReference type="HAMAP" id="MF_01334">
    <property type="entry name" value="Ribosomal_bL25_CTC"/>
    <property type="match status" value="1"/>
</dbReference>
<reference evidence="9 10" key="1">
    <citation type="journal article" date="2015" name="Nature">
        <title>rRNA introns, odd ribosomes, and small enigmatic genomes across a large radiation of phyla.</title>
        <authorList>
            <person name="Brown C.T."/>
            <person name="Hug L.A."/>
            <person name="Thomas B.C."/>
            <person name="Sharon I."/>
            <person name="Castelle C.J."/>
            <person name="Singh A."/>
            <person name="Wilkins M.J."/>
            <person name="Williams K.H."/>
            <person name="Banfield J.F."/>
        </authorList>
    </citation>
    <scope>NUCLEOTIDE SEQUENCE [LARGE SCALE GENOMIC DNA]</scope>
</reference>
<feature type="compositionally biased region" description="Basic and acidic residues" evidence="6">
    <location>
        <begin position="220"/>
        <end position="237"/>
    </location>
</feature>
<dbReference type="NCBIfam" id="TIGR00731">
    <property type="entry name" value="bL25_bact_ctc"/>
    <property type="match status" value="1"/>
</dbReference>
<feature type="domain" description="Large ribosomal subunit protein bL25 L25" evidence="7">
    <location>
        <begin position="7"/>
        <end position="91"/>
    </location>
</feature>
<dbReference type="GO" id="GO:0008097">
    <property type="term" value="F:5S rRNA binding"/>
    <property type="evidence" value="ECO:0007669"/>
    <property type="project" value="InterPro"/>
</dbReference>
<evidence type="ECO:0000256" key="3">
    <source>
        <dbReference type="ARBA" id="ARBA00022980"/>
    </source>
</evidence>
<keyword evidence="4 5" id="KW-0687">Ribonucleoprotein</keyword>
<feature type="region of interest" description="Disordered" evidence="6">
    <location>
        <begin position="185"/>
        <end position="244"/>
    </location>
</feature>
<keyword evidence="1 5" id="KW-0699">rRNA-binding</keyword>
<dbReference type="SUPFAM" id="SSF50715">
    <property type="entry name" value="Ribosomal protein L25-like"/>
    <property type="match status" value="1"/>
</dbReference>
<evidence type="ECO:0000259" key="7">
    <source>
        <dbReference type="Pfam" id="PF01386"/>
    </source>
</evidence>
<dbReference type="InterPro" id="IPR020057">
    <property type="entry name" value="Ribosomal_bL25_b-dom"/>
</dbReference>
<evidence type="ECO:0000256" key="1">
    <source>
        <dbReference type="ARBA" id="ARBA00022730"/>
    </source>
</evidence>
<keyword evidence="2 5" id="KW-0694">RNA-binding</keyword>
<dbReference type="InterPro" id="IPR001021">
    <property type="entry name" value="Ribosomal_bL25_long"/>
</dbReference>
<evidence type="ECO:0000256" key="5">
    <source>
        <dbReference type="HAMAP-Rule" id="MF_01334"/>
    </source>
</evidence>
<dbReference type="PANTHER" id="PTHR33284:SF1">
    <property type="entry name" value="RIBOSOMAL PROTEIN L25_GLN-TRNA SYNTHETASE, ANTI-CODON-BINDING DOMAIN-CONTAINING PROTEIN"/>
    <property type="match status" value="1"/>
</dbReference>
<dbReference type="Proteomes" id="UP000034917">
    <property type="component" value="Unassembled WGS sequence"/>
</dbReference>
<dbReference type="CDD" id="cd00495">
    <property type="entry name" value="Ribosomal_L25_TL5_CTC"/>
    <property type="match status" value="1"/>
</dbReference>
<dbReference type="Gene3D" id="2.40.240.10">
    <property type="entry name" value="Ribosomal Protein L25, Chain P"/>
    <property type="match status" value="1"/>
</dbReference>
<dbReference type="AlphaFoldDB" id="A0A0G0G2M0"/>
<dbReference type="Pfam" id="PF01386">
    <property type="entry name" value="Ribosomal_L25p"/>
    <property type="match status" value="1"/>
</dbReference>
<dbReference type="Pfam" id="PF14693">
    <property type="entry name" value="Ribosomal_TL5_C"/>
    <property type="match status" value="1"/>
</dbReference>
<dbReference type="InterPro" id="IPR029751">
    <property type="entry name" value="Ribosomal_L25_dom"/>
</dbReference>
<name>A0A0G0G2M0_9BACT</name>
<dbReference type="Gene3D" id="2.170.120.20">
    <property type="entry name" value="Ribosomal protein L25, beta domain"/>
    <property type="match status" value="1"/>
</dbReference>
<dbReference type="InterPro" id="IPR020056">
    <property type="entry name" value="Rbsml_bL25/Gln-tRNA_synth_N"/>
</dbReference>
<comment type="caution">
    <text evidence="9">The sequence shown here is derived from an EMBL/GenBank/DDBJ whole genome shotgun (WGS) entry which is preliminary data.</text>
</comment>
<accession>A0A0G0G2M0</accession>
<dbReference type="GO" id="GO:0003735">
    <property type="term" value="F:structural constituent of ribosome"/>
    <property type="evidence" value="ECO:0007669"/>
    <property type="project" value="InterPro"/>
</dbReference>
<dbReference type="PANTHER" id="PTHR33284">
    <property type="entry name" value="RIBOSOMAL PROTEIN L25/GLN-TRNA SYNTHETASE, ANTI-CODON-BINDING DOMAIN-CONTAINING PROTEIN"/>
    <property type="match status" value="1"/>
</dbReference>
<comment type="similarity">
    <text evidence="5">Belongs to the bacterial ribosomal protein bL25 family. CTC subfamily.</text>
</comment>
<dbReference type="GO" id="GO:0006412">
    <property type="term" value="P:translation"/>
    <property type="evidence" value="ECO:0007669"/>
    <property type="project" value="UniProtKB-UniRule"/>
</dbReference>
<gene>
    <name evidence="5" type="primary">rplY</name>
    <name evidence="5" type="synonym">ctc</name>
    <name evidence="9" type="ORF">US40_C0008G0037</name>
</gene>
<evidence type="ECO:0000256" key="2">
    <source>
        <dbReference type="ARBA" id="ARBA00022884"/>
    </source>
</evidence>
<proteinExistence type="inferred from homology"/>
<evidence type="ECO:0000256" key="6">
    <source>
        <dbReference type="SAM" id="MobiDB-lite"/>
    </source>
</evidence>
<protein>
    <recommendedName>
        <fullName evidence="5">Large ribosomal subunit protein bL25</fullName>
    </recommendedName>
    <alternativeName>
        <fullName evidence="5">General stress protein CTC</fullName>
    </alternativeName>
</protein>
<dbReference type="InterPro" id="IPR011035">
    <property type="entry name" value="Ribosomal_bL25/Gln-tRNA_synth"/>
</dbReference>